<dbReference type="EMBL" id="CP009889">
    <property type="protein sequence ID" value="AIY67174.1"/>
    <property type="molecule type" value="Genomic_DNA"/>
</dbReference>
<protein>
    <submittedName>
        <fullName evidence="1">Uncharacterized protein</fullName>
    </submittedName>
</protein>
<dbReference type="STRING" id="1348114.OM33_19110"/>
<dbReference type="AlphaFoldDB" id="A0A0A7EKL8"/>
<reference evidence="1 2" key="1">
    <citation type="submission" date="2014-11" db="EMBL/GenBank/DDBJ databases">
        <title>Complete Genome Sequence of Pseudoalteromonas sp. Strain OCN003 Isolated from Kaneohe Bay, Oahu, Hawaii.</title>
        <authorList>
            <person name="Beurmann S."/>
            <person name="Videau P."/>
            <person name="Ushijima B."/>
            <person name="Smith A.M."/>
            <person name="Aeby G.S."/>
            <person name="Callahan S.M."/>
            <person name="Belcaid M."/>
        </authorList>
    </citation>
    <scope>NUCLEOTIDE SEQUENCE [LARGE SCALE GENOMIC DNA]</scope>
    <source>
        <strain evidence="1 2">OCN003</strain>
    </source>
</reference>
<evidence type="ECO:0000313" key="2">
    <source>
        <dbReference type="Proteomes" id="UP000030341"/>
    </source>
</evidence>
<dbReference type="RefSeq" id="WP_040135971.1">
    <property type="nucleotide sequence ID" value="NZ_CP009889.1"/>
</dbReference>
<accession>A0A0A7EKL8</accession>
<dbReference type="KEGG" id="pseo:OM33_19110"/>
<evidence type="ECO:0000313" key="1">
    <source>
        <dbReference type="EMBL" id="AIY67174.1"/>
    </source>
</evidence>
<dbReference type="HOGENOM" id="CLU_1208978_0_0_6"/>
<sequence length="233" mass="26758">MEQALSQFISLLKQRDLEKLESFFQAQAETMQTNLLLFLALQSRKNDDSAEYFQLLCTKLCADNTMPSALISHIKNIELISFFTPLLQSQNNFALQDTKERNVLHYLFVARGEKNCVPFNYLRSLLLFERNLFLPKALTQTESNNLTPIESYLHLNIQGIVLPDHELTAFMALIEIEQSQRTVNSNNLKVAVYRFKKQAADFELSQQYLTQKSLLLASYYGVSINEVNAMASN</sequence>
<organism evidence="1 2">
    <name type="scientific">Pseudoalteromonas piratica</name>
    <dbReference type="NCBI Taxonomy" id="1348114"/>
    <lineage>
        <taxon>Bacteria</taxon>
        <taxon>Pseudomonadati</taxon>
        <taxon>Pseudomonadota</taxon>
        <taxon>Gammaproteobacteria</taxon>
        <taxon>Alteromonadales</taxon>
        <taxon>Pseudoalteromonadaceae</taxon>
        <taxon>Pseudoalteromonas</taxon>
    </lineage>
</organism>
<proteinExistence type="predicted"/>
<dbReference type="eggNOG" id="ENOG5032TJT">
    <property type="taxonomic scope" value="Bacteria"/>
</dbReference>
<dbReference type="OrthoDB" id="6312086at2"/>
<gene>
    <name evidence="1" type="ORF">OM33_19110</name>
</gene>
<dbReference type="Proteomes" id="UP000030341">
    <property type="component" value="Chromosome 2"/>
</dbReference>
<name>A0A0A7EKL8_9GAMM</name>
<keyword evidence="2" id="KW-1185">Reference proteome</keyword>